<evidence type="ECO:0000313" key="7">
    <source>
        <dbReference type="EMBL" id="USG60433.1"/>
    </source>
</evidence>
<evidence type="ECO:0000256" key="5">
    <source>
        <dbReference type="RuleBase" id="RU361277"/>
    </source>
</evidence>
<comment type="cofactor">
    <cofactor evidence="5">
        <name>Zn(2+)</name>
        <dbReference type="ChEBI" id="CHEBI:29105"/>
    </cofactor>
</comment>
<dbReference type="Proteomes" id="UP001056291">
    <property type="component" value="Chromosome"/>
</dbReference>
<evidence type="ECO:0000259" key="6">
    <source>
        <dbReference type="SMART" id="SM00829"/>
    </source>
</evidence>
<accession>A0ABY4VZV3</accession>
<comment type="similarity">
    <text evidence="5">Belongs to the zinc-containing alcohol dehydrogenase family.</text>
</comment>
<dbReference type="SMART" id="SM00829">
    <property type="entry name" value="PKS_ER"/>
    <property type="match status" value="1"/>
</dbReference>
<dbReference type="Gene3D" id="3.90.180.10">
    <property type="entry name" value="Medium-chain alcohol dehydrogenases, catalytic domain"/>
    <property type="match status" value="1"/>
</dbReference>
<dbReference type="InterPro" id="IPR013149">
    <property type="entry name" value="ADH-like_C"/>
</dbReference>
<dbReference type="InterPro" id="IPR020843">
    <property type="entry name" value="ER"/>
</dbReference>
<sequence length="363" mass="37525">MKAAVCRAFGQPLEIEDLTLAAPQAGEVKVTLAACAICHSDLTFMEGGWGGQLPVILGHEASGIVGEIGEGVVNVQVGDRVLVTLLRSCGHCGDCESGEPYICGTSFPIDRDSRVSTSSGDKVGQGLKTGAFAEEVVVNQSQVIPIPATIPLDAASLLSCGVITGLGAVVNTAKVEYGSSVVVIGCGGVGLNSVQGAGLVNAYPIIALDLVESKLQAAQDFGATHMINPLVNDAQEKVMDLTSARGADYVFVAAGSPKAFEQGLDLLAPSGTLVIVGMPPTGQKISVEAGNIAGAGQKIIGSKMGSTRLRIDIPKLVTLYEKGRLKLDELITGRYPLEDINQAIDEVRADKALRNVVIFGDSV</sequence>
<evidence type="ECO:0000313" key="8">
    <source>
        <dbReference type="Proteomes" id="UP001056291"/>
    </source>
</evidence>
<reference evidence="7" key="1">
    <citation type="submission" date="2022-06" db="EMBL/GenBank/DDBJ databases">
        <title>Sneathiella actinostolidae sp. nov., isolated from a sea anemonein the Western Pacific Ocean.</title>
        <authorList>
            <person name="Wei M.J."/>
        </authorList>
    </citation>
    <scope>NUCLEOTIDE SEQUENCE</scope>
    <source>
        <strain evidence="7">PHK-P5</strain>
    </source>
</reference>
<dbReference type="PANTHER" id="PTHR43880">
    <property type="entry name" value="ALCOHOL DEHYDROGENASE"/>
    <property type="match status" value="1"/>
</dbReference>
<dbReference type="EMBL" id="CP098747">
    <property type="protein sequence ID" value="USG60433.1"/>
    <property type="molecule type" value="Genomic_DNA"/>
</dbReference>
<protein>
    <submittedName>
        <fullName evidence="7">Zn-dependent alcohol dehydrogenase</fullName>
    </submittedName>
</protein>
<dbReference type="Pfam" id="PF08240">
    <property type="entry name" value="ADH_N"/>
    <property type="match status" value="1"/>
</dbReference>
<dbReference type="InterPro" id="IPR013154">
    <property type="entry name" value="ADH-like_N"/>
</dbReference>
<keyword evidence="8" id="KW-1185">Reference proteome</keyword>
<dbReference type="InterPro" id="IPR036291">
    <property type="entry name" value="NAD(P)-bd_dom_sf"/>
</dbReference>
<keyword evidence="3" id="KW-0560">Oxidoreductase</keyword>
<proteinExistence type="inferred from homology"/>
<keyword evidence="2 5" id="KW-0862">Zinc</keyword>
<dbReference type="SUPFAM" id="SSF50129">
    <property type="entry name" value="GroES-like"/>
    <property type="match status" value="2"/>
</dbReference>
<dbReference type="Gene3D" id="3.40.50.720">
    <property type="entry name" value="NAD(P)-binding Rossmann-like Domain"/>
    <property type="match status" value="1"/>
</dbReference>
<organism evidence="7 8">
    <name type="scientific">Sneathiella marina</name>
    <dbReference type="NCBI Taxonomy" id="2950108"/>
    <lineage>
        <taxon>Bacteria</taxon>
        <taxon>Pseudomonadati</taxon>
        <taxon>Pseudomonadota</taxon>
        <taxon>Alphaproteobacteria</taxon>
        <taxon>Sneathiellales</taxon>
        <taxon>Sneathiellaceae</taxon>
        <taxon>Sneathiella</taxon>
    </lineage>
</organism>
<feature type="domain" description="Enoyl reductase (ER)" evidence="6">
    <location>
        <begin position="10"/>
        <end position="358"/>
    </location>
</feature>
<dbReference type="Pfam" id="PF00107">
    <property type="entry name" value="ADH_zinc_N"/>
    <property type="match status" value="1"/>
</dbReference>
<evidence type="ECO:0000256" key="1">
    <source>
        <dbReference type="ARBA" id="ARBA00022723"/>
    </source>
</evidence>
<dbReference type="PANTHER" id="PTHR43880:SF12">
    <property type="entry name" value="ALCOHOL DEHYDROGENASE CLASS-3"/>
    <property type="match status" value="1"/>
</dbReference>
<dbReference type="RefSeq" id="WP_251933314.1">
    <property type="nucleotide sequence ID" value="NZ_CP098747.1"/>
</dbReference>
<name>A0ABY4VZV3_9PROT</name>
<evidence type="ECO:0000256" key="3">
    <source>
        <dbReference type="ARBA" id="ARBA00023002"/>
    </source>
</evidence>
<evidence type="ECO:0000256" key="2">
    <source>
        <dbReference type="ARBA" id="ARBA00022833"/>
    </source>
</evidence>
<dbReference type="SUPFAM" id="SSF51735">
    <property type="entry name" value="NAD(P)-binding Rossmann-fold domains"/>
    <property type="match status" value="1"/>
</dbReference>
<keyword evidence="4" id="KW-0520">NAD</keyword>
<evidence type="ECO:0000256" key="4">
    <source>
        <dbReference type="ARBA" id="ARBA00023027"/>
    </source>
</evidence>
<dbReference type="InterPro" id="IPR002328">
    <property type="entry name" value="ADH_Zn_CS"/>
</dbReference>
<keyword evidence="1 5" id="KW-0479">Metal-binding</keyword>
<dbReference type="CDD" id="cd08279">
    <property type="entry name" value="Zn_ADH_class_III"/>
    <property type="match status" value="1"/>
</dbReference>
<gene>
    <name evidence="7" type="ORF">NBZ79_14775</name>
</gene>
<dbReference type="PROSITE" id="PS00059">
    <property type="entry name" value="ADH_ZINC"/>
    <property type="match status" value="1"/>
</dbReference>
<dbReference type="InterPro" id="IPR011032">
    <property type="entry name" value="GroES-like_sf"/>
</dbReference>